<accession>A0AAD2AFA9</accession>
<reference evidence="3" key="1">
    <citation type="submission" date="2023-05" db="EMBL/GenBank/DDBJ databases">
        <authorList>
            <person name="Huff M."/>
        </authorList>
    </citation>
    <scope>NUCLEOTIDE SEQUENCE</scope>
</reference>
<feature type="transmembrane region" description="Helical" evidence="2">
    <location>
        <begin position="336"/>
        <end position="361"/>
    </location>
</feature>
<dbReference type="EMBL" id="OU503056">
    <property type="protein sequence ID" value="CAI9784986.1"/>
    <property type="molecule type" value="Genomic_DNA"/>
</dbReference>
<feature type="region of interest" description="Disordered" evidence="1">
    <location>
        <begin position="781"/>
        <end position="806"/>
    </location>
</feature>
<protein>
    <submittedName>
        <fullName evidence="3">Uncharacterized protein</fullName>
    </submittedName>
</protein>
<feature type="transmembrane region" description="Helical" evidence="2">
    <location>
        <begin position="220"/>
        <end position="242"/>
    </location>
</feature>
<keyword evidence="2" id="KW-1133">Transmembrane helix</keyword>
<evidence type="ECO:0000256" key="2">
    <source>
        <dbReference type="SAM" id="Phobius"/>
    </source>
</evidence>
<keyword evidence="4" id="KW-1185">Reference proteome</keyword>
<dbReference type="PANTHER" id="PTHR35307:SF3">
    <property type="entry name" value="DUF4220 DOMAIN-CONTAINING PROTEIN"/>
    <property type="match status" value="1"/>
</dbReference>
<organism evidence="3 4">
    <name type="scientific">Fraxinus pennsylvanica</name>
    <dbReference type="NCBI Taxonomy" id="56036"/>
    <lineage>
        <taxon>Eukaryota</taxon>
        <taxon>Viridiplantae</taxon>
        <taxon>Streptophyta</taxon>
        <taxon>Embryophyta</taxon>
        <taxon>Tracheophyta</taxon>
        <taxon>Spermatophyta</taxon>
        <taxon>Magnoliopsida</taxon>
        <taxon>eudicotyledons</taxon>
        <taxon>Gunneridae</taxon>
        <taxon>Pentapetalae</taxon>
        <taxon>asterids</taxon>
        <taxon>lamiids</taxon>
        <taxon>Lamiales</taxon>
        <taxon>Oleaceae</taxon>
        <taxon>Oleeae</taxon>
        <taxon>Fraxinus</taxon>
    </lineage>
</organism>
<dbReference type="AlphaFoldDB" id="A0AAD2AFA9"/>
<name>A0AAD2AFA9_9LAMI</name>
<feature type="compositionally biased region" description="Basic and acidic residues" evidence="1">
    <location>
        <begin position="782"/>
        <end position="806"/>
    </location>
</feature>
<feature type="transmembrane region" description="Helical" evidence="2">
    <location>
        <begin position="254"/>
        <end position="279"/>
    </location>
</feature>
<gene>
    <name evidence="3" type="ORF">FPE_LOCUS32416</name>
</gene>
<proteinExistence type="predicted"/>
<feature type="transmembrane region" description="Helical" evidence="2">
    <location>
        <begin position="367"/>
        <end position="389"/>
    </location>
</feature>
<feature type="transmembrane region" description="Helical" evidence="2">
    <location>
        <begin position="76"/>
        <end position="97"/>
    </location>
</feature>
<sequence>MVNSSAPMPWIGLYAAAASLVWVVALIADIIHSIRHKKLWFPCKYSALNATSLTVIAVAVKLAMDLTTSMPGSMDQFAKFSSTALLSASTIHFMPSLGSMNDREILTNLTALGILILTLTVNVIIQVFTGVIKHKMKVFQTMIVFLHFCTFIILISSALTVSASKRYLEQKYKTIQGRILGEELQGNQIFDFEKLKLRLKKYWVMATTSSPQFVMARSDACYILGLISNVFLMLLFIESGIYPLGWKNSSDYKWSVTLIFVTQVLAAFLCLLTSFIRFLHALLLNIRHVRKFVASVISFDMQTYGIKRLVNWKKRPPPSQVRGQKVRKIIHVLRNLLLNIGIGGQVVIVITNKLLVLISIFLAVCSILWYAIMSSFMLIFLSPLIILLFKRPRRKIIRLLVRLKKKLLGEYEASVNPNELTQELSFEQDLRNFVVLVEGEAIHDKYLKFIDTSINSSITMGAINHPRYLIELLENSTSFKGVLDFESDQVPPILGKEPPHCWTLPIVILTSIMIALPNIEQRKKNKWLQSVIEGFKYARLVEKNLDEQKKLVSSMDAADFVWAGAEFEHKWLDIDLQKVARLSNSYVETLQTLAYKSEETLKEFTNKMEGNTPERLVNLSEDIVVANSMYKISSTLLLDYAESSHLAHSQSDVHVFQNLSVMVADIFVACLTNLPYVILMKCYNSTIEEREASVEEAACLLGETQGILKALQKREIPSLSPDRSVYIDQWRALLKHGNNNASTSTSSNENTITVSSEVHFDVQEIHLSAIEDELTSVAFETQEDKTELRMRGEAEETYDGKEDAQV</sequence>
<dbReference type="PANTHER" id="PTHR35307">
    <property type="entry name" value="PROTEIN, PUTATIVE-RELATED"/>
    <property type="match status" value="1"/>
</dbReference>
<dbReference type="Proteomes" id="UP000834106">
    <property type="component" value="Chromosome 21"/>
</dbReference>
<feature type="transmembrane region" description="Helical" evidence="2">
    <location>
        <begin position="46"/>
        <end position="64"/>
    </location>
</feature>
<keyword evidence="2" id="KW-0472">Membrane</keyword>
<evidence type="ECO:0000313" key="3">
    <source>
        <dbReference type="EMBL" id="CAI9784986.1"/>
    </source>
</evidence>
<feature type="transmembrane region" description="Helical" evidence="2">
    <location>
        <begin position="12"/>
        <end position="34"/>
    </location>
</feature>
<evidence type="ECO:0000313" key="4">
    <source>
        <dbReference type="Proteomes" id="UP000834106"/>
    </source>
</evidence>
<evidence type="ECO:0000256" key="1">
    <source>
        <dbReference type="SAM" id="MobiDB-lite"/>
    </source>
</evidence>
<feature type="transmembrane region" description="Helical" evidence="2">
    <location>
        <begin position="138"/>
        <end position="161"/>
    </location>
</feature>
<feature type="transmembrane region" description="Helical" evidence="2">
    <location>
        <begin position="109"/>
        <end position="132"/>
    </location>
</feature>
<keyword evidence="2" id="KW-0812">Transmembrane</keyword>